<proteinExistence type="predicted"/>
<protein>
    <submittedName>
        <fullName evidence="2">Uncharacterized protein</fullName>
    </submittedName>
</protein>
<organism evidence="2">
    <name type="scientific">viral metagenome</name>
    <dbReference type="NCBI Taxonomy" id="1070528"/>
    <lineage>
        <taxon>unclassified sequences</taxon>
        <taxon>metagenomes</taxon>
        <taxon>organismal metagenomes</taxon>
    </lineage>
</organism>
<accession>A0A6C0CW02</accession>
<evidence type="ECO:0000256" key="1">
    <source>
        <dbReference type="SAM" id="Phobius"/>
    </source>
</evidence>
<keyword evidence="1" id="KW-0472">Membrane</keyword>
<dbReference type="EMBL" id="MN739495">
    <property type="protein sequence ID" value="QHT08403.1"/>
    <property type="molecule type" value="Genomic_DNA"/>
</dbReference>
<feature type="transmembrane region" description="Helical" evidence="1">
    <location>
        <begin position="129"/>
        <end position="149"/>
    </location>
</feature>
<dbReference type="AlphaFoldDB" id="A0A6C0CW02"/>
<reference evidence="2" key="1">
    <citation type="journal article" date="2020" name="Nature">
        <title>Giant virus diversity and host interactions through global metagenomics.</title>
        <authorList>
            <person name="Schulz F."/>
            <person name="Roux S."/>
            <person name="Paez-Espino D."/>
            <person name="Jungbluth S."/>
            <person name="Walsh D.A."/>
            <person name="Denef V.J."/>
            <person name="McMahon K.D."/>
            <person name="Konstantinidis K.T."/>
            <person name="Eloe-Fadrosh E.A."/>
            <person name="Kyrpides N.C."/>
            <person name="Woyke T."/>
        </authorList>
    </citation>
    <scope>NUCLEOTIDE SEQUENCE</scope>
    <source>
        <strain evidence="2">GVMAG-M-3300022752-66</strain>
    </source>
</reference>
<keyword evidence="1" id="KW-1133">Transmembrane helix</keyword>
<name>A0A6C0CW02_9ZZZZ</name>
<sequence>MLEMIFENSDLGDYDYYLNENQNNYKEKNQIPKYHVEIDEHIHQVSINVNEVNDDELDWGYYIDLDTYTPPNKNYSKSKNSSPMLNLPKKNYTTSTKPIKYLPTIEEEMYHKCNKGNKGKSYIVDDSDAASSVISGVTLCATIAFYYFYRNIRN</sequence>
<keyword evidence="1" id="KW-0812">Transmembrane</keyword>
<evidence type="ECO:0000313" key="2">
    <source>
        <dbReference type="EMBL" id="QHT08403.1"/>
    </source>
</evidence>